<dbReference type="Pfam" id="PF01103">
    <property type="entry name" value="Omp85"/>
    <property type="match status" value="1"/>
</dbReference>
<dbReference type="GO" id="GO:0019867">
    <property type="term" value="C:outer membrane"/>
    <property type="evidence" value="ECO:0007669"/>
    <property type="project" value="InterPro"/>
</dbReference>
<dbReference type="GO" id="GO:0046819">
    <property type="term" value="P:protein secretion by the type V secretion system"/>
    <property type="evidence" value="ECO:0007669"/>
    <property type="project" value="TreeGrafter"/>
</dbReference>
<dbReference type="AlphaFoldDB" id="A0A502GYI6"/>
<evidence type="ECO:0000256" key="2">
    <source>
        <dbReference type="ARBA" id="ARBA00023136"/>
    </source>
</evidence>
<evidence type="ECO:0000313" key="5">
    <source>
        <dbReference type="Proteomes" id="UP000317646"/>
    </source>
</evidence>
<feature type="domain" description="Bacterial surface antigen (D15)" evidence="3">
    <location>
        <begin position="591"/>
        <end position="813"/>
    </location>
</feature>
<dbReference type="PANTHER" id="PTHR34597">
    <property type="entry name" value="SLR1661 PROTEIN"/>
    <property type="match status" value="1"/>
</dbReference>
<organism evidence="4 5">
    <name type="scientific">Hymenobacter nivis</name>
    <dbReference type="NCBI Taxonomy" id="1850093"/>
    <lineage>
        <taxon>Bacteria</taxon>
        <taxon>Pseudomonadati</taxon>
        <taxon>Bacteroidota</taxon>
        <taxon>Cytophagia</taxon>
        <taxon>Cytophagales</taxon>
        <taxon>Hymenobacteraceae</taxon>
        <taxon>Hymenobacter</taxon>
    </lineage>
</organism>
<accession>A0A502GYI6</accession>
<name>A0A502GYI6_9BACT</name>
<dbReference type="InterPro" id="IPR000184">
    <property type="entry name" value="Bac_surfAg_D15"/>
</dbReference>
<dbReference type="RefSeq" id="WP_140465782.1">
    <property type="nucleotide sequence ID" value="NZ_RCYZ01000002.1"/>
</dbReference>
<gene>
    <name evidence="4" type="ORF">EAH73_07115</name>
</gene>
<keyword evidence="2" id="KW-0472">Membrane</keyword>
<dbReference type="GO" id="GO:0098046">
    <property type="term" value="C:type V protein secretion system complex"/>
    <property type="evidence" value="ECO:0007669"/>
    <property type="project" value="TreeGrafter"/>
</dbReference>
<dbReference type="GO" id="GO:0008320">
    <property type="term" value="F:protein transmembrane transporter activity"/>
    <property type="evidence" value="ECO:0007669"/>
    <property type="project" value="TreeGrafter"/>
</dbReference>
<evidence type="ECO:0000256" key="1">
    <source>
        <dbReference type="ARBA" id="ARBA00004370"/>
    </source>
</evidence>
<dbReference type="EMBL" id="RCYZ01000002">
    <property type="protein sequence ID" value="TPG67477.1"/>
    <property type="molecule type" value="Genomic_DNA"/>
</dbReference>
<evidence type="ECO:0000259" key="3">
    <source>
        <dbReference type="Pfam" id="PF01103"/>
    </source>
</evidence>
<keyword evidence="5" id="KW-1185">Reference proteome</keyword>
<proteinExistence type="predicted"/>
<dbReference type="InterPro" id="IPR051544">
    <property type="entry name" value="TPS_OM_transporter"/>
</dbReference>
<comment type="subcellular location">
    <subcellularLocation>
        <location evidence="1">Membrane</location>
    </subcellularLocation>
</comment>
<dbReference type="Gene3D" id="2.40.160.50">
    <property type="entry name" value="membrane protein fhac: a member of the omp85/tpsb transporter family"/>
    <property type="match status" value="1"/>
</dbReference>
<dbReference type="PANTHER" id="PTHR34597:SF3">
    <property type="entry name" value="OUTER MEMBRANE TRANSPORTER CDIB"/>
    <property type="match status" value="1"/>
</dbReference>
<protein>
    <recommendedName>
        <fullName evidence="3">Bacterial surface antigen (D15) domain-containing protein</fullName>
    </recommendedName>
</protein>
<dbReference type="Proteomes" id="UP000317646">
    <property type="component" value="Unassembled WGS sequence"/>
</dbReference>
<sequence>MGLSGGALAQAPARPDSITVAIEPTYNDVTAVHRWLLGSSYRQQWAAPVKMRVFHLAAEKGGLKILERGGGLQTKSLRMQDATGQQWVLRTLQKYPERGLPPALRPTIAKDILQDQVSASHPYAAVVVPPLAAALGIPHANPEIVYVPDDPALGPYRADFANQVFLFEEREPLDADKTDNTVKAQGRLQKDNDNRVDQATVLRARLLDMLLGDYDRHEDQWRWERRATAKGSVYEPVPRDRDHVFYKPTGLLPSTLSLHLLKANVQGYNSHIRSINRWNDKARDFDRYFLNGLGEADWRAQVAYVQQHLPDSLLVRAVQQLPPNIYQMGGPQLVRNLIGRRNDLTKQALKYYRFLARTVSIPASDKRERLEVAHEAGGRLHVTSTKIKQDGTAGALLYDRTFDPAVTRELRLYGQGGADSFAVTGTAHSPIRVRLIGGTGDDTFAVDEGLHQRSKLLIYDRSDEPNTLPAASRARIHTAADSAVNRFEPLGFKYDFLQPLFLAGYSKDYGVQLIGNFIYQKQGFRRAPYASRQNLLVNYGFGNNSLLLSYTGEFKRAVGRHDLLVNVVSKGPNYTSNFFGVGNETEFINEGNRRIRYYRSVYNLVTADVRLSQVYGRWHVSAGLLGQYYSSSREKNEDRFLSRYDAQHPADEVFAPQLYGGLDATVTFDTRDKGLVARRGVYWTTALSGLRRLDADVHALGQALTEFTFYASPTRDSSLVIANRTGAGITLGKATYFQQLKLGGPQSLRGFYLWRFTGNNMVYNNLELRLKLLDFTSYLLPGTLGLVAFNDVGRVWSPGETSSKWHDGYGGGLYFLPAQLLLVQAVVGFSNEGTYPYISAGFRF</sequence>
<comment type="caution">
    <text evidence="4">The sequence shown here is derived from an EMBL/GenBank/DDBJ whole genome shotgun (WGS) entry which is preliminary data.</text>
</comment>
<evidence type="ECO:0000313" key="4">
    <source>
        <dbReference type="EMBL" id="TPG67477.1"/>
    </source>
</evidence>
<dbReference type="OrthoDB" id="333971at2"/>
<reference evidence="4 5" key="1">
    <citation type="journal article" date="2019" name="Environ. Microbiol.">
        <title>Species interactions and distinct microbial communities in high Arctic permafrost affected cryosols are associated with the CH4 and CO2 gas fluxes.</title>
        <authorList>
            <person name="Altshuler I."/>
            <person name="Hamel J."/>
            <person name="Turney S."/>
            <person name="Magnuson E."/>
            <person name="Levesque R."/>
            <person name="Greer C."/>
            <person name="Whyte L.G."/>
        </authorList>
    </citation>
    <scope>NUCLEOTIDE SEQUENCE [LARGE SCALE GENOMIC DNA]</scope>
    <source>
        <strain evidence="4 5">S9.2P</strain>
    </source>
</reference>